<dbReference type="EMBL" id="ML977353">
    <property type="protein sequence ID" value="KAF2107638.1"/>
    <property type="molecule type" value="Genomic_DNA"/>
</dbReference>
<evidence type="ECO:0000313" key="2">
    <source>
        <dbReference type="Proteomes" id="UP000799770"/>
    </source>
</evidence>
<sequence>MPPTFRLALSGGRQDRRPLLAPLTTAQSAPLLEQLEGWLVGRRGRQDETAADVVIQGPSVLTKAQGANRDMYAAALAHDATCVPLFAPPDASFPPPWTSLLHAMPRRRQRRPIPRRERSHAALPRGGCCTRASWTAHPAAAAVLPALSTLYRAELYCRAHGPAGYVIGFHSKPLPRPQMCLLKEQ</sequence>
<protein>
    <submittedName>
        <fullName evidence="1">Uncharacterized protein</fullName>
    </submittedName>
</protein>
<name>A0A6A5YN77_9PLEO</name>
<proteinExistence type="predicted"/>
<gene>
    <name evidence="1" type="ORF">BDV96DRAFT_693383</name>
</gene>
<dbReference type="Proteomes" id="UP000799770">
    <property type="component" value="Unassembled WGS sequence"/>
</dbReference>
<accession>A0A6A5YN77</accession>
<dbReference type="AlphaFoldDB" id="A0A6A5YN77"/>
<evidence type="ECO:0000313" key="1">
    <source>
        <dbReference type="EMBL" id="KAF2107638.1"/>
    </source>
</evidence>
<keyword evidence="2" id="KW-1185">Reference proteome</keyword>
<reference evidence="1" key="1">
    <citation type="journal article" date="2020" name="Stud. Mycol.">
        <title>101 Dothideomycetes genomes: a test case for predicting lifestyles and emergence of pathogens.</title>
        <authorList>
            <person name="Haridas S."/>
            <person name="Albert R."/>
            <person name="Binder M."/>
            <person name="Bloem J."/>
            <person name="Labutti K."/>
            <person name="Salamov A."/>
            <person name="Andreopoulos B."/>
            <person name="Baker S."/>
            <person name="Barry K."/>
            <person name="Bills G."/>
            <person name="Bluhm B."/>
            <person name="Cannon C."/>
            <person name="Castanera R."/>
            <person name="Culley D."/>
            <person name="Daum C."/>
            <person name="Ezra D."/>
            <person name="Gonzalez J."/>
            <person name="Henrissat B."/>
            <person name="Kuo A."/>
            <person name="Liang C."/>
            <person name="Lipzen A."/>
            <person name="Lutzoni F."/>
            <person name="Magnuson J."/>
            <person name="Mondo S."/>
            <person name="Nolan M."/>
            <person name="Ohm R."/>
            <person name="Pangilinan J."/>
            <person name="Park H.-J."/>
            <person name="Ramirez L."/>
            <person name="Alfaro M."/>
            <person name="Sun H."/>
            <person name="Tritt A."/>
            <person name="Yoshinaga Y."/>
            <person name="Zwiers L.-H."/>
            <person name="Turgeon B."/>
            <person name="Goodwin S."/>
            <person name="Spatafora J."/>
            <person name="Crous P."/>
            <person name="Grigoriev I."/>
        </authorList>
    </citation>
    <scope>NUCLEOTIDE SEQUENCE</scope>
    <source>
        <strain evidence="1">CBS 627.86</strain>
    </source>
</reference>
<organism evidence="1 2">
    <name type="scientific">Lophiotrema nucula</name>
    <dbReference type="NCBI Taxonomy" id="690887"/>
    <lineage>
        <taxon>Eukaryota</taxon>
        <taxon>Fungi</taxon>
        <taxon>Dikarya</taxon>
        <taxon>Ascomycota</taxon>
        <taxon>Pezizomycotina</taxon>
        <taxon>Dothideomycetes</taxon>
        <taxon>Pleosporomycetidae</taxon>
        <taxon>Pleosporales</taxon>
        <taxon>Lophiotremataceae</taxon>
        <taxon>Lophiotrema</taxon>
    </lineage>
</organism>